<comment type="caution">
    <text evidence="1">The sequence shown here is derived from an EMBL/GenBank/DDBJ whole genome shotgun (WGS) entry which is preliminary data.</text>
</comment>
<evidence type="ECO:0000313" key="2">
    <source>
        <dbReference type="Proteomes" id="UP001060085"/>
    </source>
</evidence>
<gene>
    <name evidence="1" type="ORF">M9H77_08290</name>
</gene>
<reference evidence="2" key="1">
    <citation type="journal article" date="2023" name="Nat. Plants">
        <title>Single-cell RNA sequencing provides a high-resolution roadmap for understanding the multicellular compartmentation of specialized metabolism.</title>
        <authorList>
            <person name="Sun S."/>
            <person name="Shen X."/>
            <person name="Li Y."/>
            <person name="Li Y."/>
            <person name="Wang S."/>
            <person name="Li R."/>
            <person name="Zhang H."/>
            <person name="Shen G."/>
            <person name="Guo B."/>
            <person name="Wei J."/>
            <person name="Xu J."/>
            <person name="St-Pierre B."/>
            <person name="Chen S."/>
            <person name="Sun C."/>
        </authorList>
    </citation>
    <scope>NUCLEOTIDE SEQUENCE [LARGE SCALE GENOMIC DNA]</scope>
</reference>
<dbReference type="EMBL" id="CM044702">
    <property type="protein sequence ID" value="KAI5677340.1"/>
    <property type="molecule type" value="Genomic_DNA"/>
</dbReference>
<protein>
    <submittedName>
        <fullName evidence="1">Uncharacterized protein</fullName>
    </submittedName>
</protein>
<dbReference type="Proteomes" id="UP001060085">
    <property type="component" value="Linkage Group LG02"/>
</dbReference>
<proteinExistence type="predicted"/>
<sequence length="208" mass="24179">MDPRRDGNCGFRMVSYFLYNDVEKWAMIRKEILCEMRNNHTLYVSILAEERFIRILDSYLHSKGRLYDAPYKYVVELASSSDLSTRSASRASSYDMDGFFTLRADPLGGRVPIGIYMDIASCSAVGRRLWESQERLETKVGLKTVLVSTPRICNLVWPMIWQSGCYRIERSYGVWLILTTRCQNLVPMTSLWDQDFVCGALLLHYMFF</sequence>
<evidence type="ECO:0000313" key="1">
    <source>
        <dbReference type="EMBL" id="KAI5677340.1"/>
    </source>
</evidence>
<name>A0ACC0BXJ3_CATRO</name>
<keyword evidence="2" id="KW-1185">Reference proteome</keyword>
<accession>A0ACC0BXJ3</accession>
<organism evidence="1 2">
    <name type="scientific">Catharanthus roseus</name>
    <name type="common">Madagascar periwinkle</name>
    <name type="synonym">Vinca rosea</name>
    <dbReference type="NCBI Taxonomy" id="4058"/>
    <lineage>
        <taxon>Eukaryota</taxon>
        <taxon>Viridiplantae</taxon>
        <taxon>Streptophyta</taxon>
        <taxon>Embryophyta</taxon>
        <taxon>Tracheophyta</taxon>
        <taxon>Spermatophyta</taxon>
        <taxon>Magnoliopsida</taxon>
        <taxon>eudicotyledons</taxon>
        <taxon>Gunneridae</taxon>
        <taxon>Pentapetalae</taxon>
        <taxon>asterids</taxon>
        <taxon>lamiids</taxon>
        <taxon>Gentianales</taxon>
        <taxon>Apocynaceae</taxon>
        <taxon>Rauvolfioideae</taxon>
        <taxon>Vinceae</taxon>
        <taxon>Catharanthinae</taxon>
        <taxon>Catharanthus</taxon>
    </lineage>
</organism>